<keyword evidence="1 2" id="KW-0728">SH3 domain</keyword>
<reference evidence="5" key="1">
    <citation type="submission" date="2023-09" db="UniProtKB">
        <authorList>
            <consortium name="Ensembl"/>
        </authorList>
    </citation>
    <scope>IDENTIFICATION</scope>
</reference>
<dbReference type="AlphaFoldDB" id="A0A3B5ALH2"/>
<feature type="region of interest" description="Disordered" evidence="3">
    <location>
        <begin position="199"/>
        <end position="219"/>
    </location>
</feature>
<dbReference type="STRING" id="144197.ENSSPAP00000014382"/>
<feature type="compositionally biased region" description="Basic and acidic residues" evidence="3">
    <location>
        <begin position="200"/>
        <end position="209"/>
    </location>
</feature>
<protein>
    <submittedName>
        <fullName evidence="5">BAR/IMD domain containing adaptor protein 2 like 2a</fullName>
    </submittedName>
</protein>
<sequence>MTLVRMKWCVDNGWMDTSLPPPRRLTSHTSFLCVSALAVTSEAYFTALSKIGEKAFHSASSRSIGEHQPRPADVAQREEPARSVWVSLQPGGKLSVSACVSAIVYTCRVHYVSPQDSSEYVHFLRESHGQALVEEERRYRFLAEKHCGLLQSIAQLMNKVSANCVNPYLLTGGHYTFVFQSGSTLEQRADAWMEHVGATRRPEPRRPNTPDDTVSSGGRVHACLTKQPSYLCRDPDRITSLPETPKNCSPSPQGSLSRFAMDPVGAGYLGRTMRALVAHEPASSQPTLLAFSRGQMVTVLIQQPRNGWLFGRSDSSSQGWFPASYMEAADEGTNPFATVKLKPTVTNDKSAPRLYRR</sequence>
<evidence type="ECO:0000259" key="4">
    <source>
        <dbReference type="PROSITE" id="PS50002"/>
    </source>
</evidence>
<dbReference type="InterPro" id="IPR001452">
    <property type="entry name" value="SH3_domain"/>
</dbReference>
<evidence type="ECO:0000256" key="2">
    <source>
        <dbReference type="PROSITE-ProRule" id="PRU00192"/>
    </source>
</evidence>
<organism evidence="5">
    <name type="scientific">Stegastes partitus</name>
    <name type="common">bicolor damselfish</name>
    <dbReference type="NCBI Taxonomy" id="144197"/>
    <lineage>
        <taxon>Eukaryota</taxon>
        <taxon>Metazoa</taxon>
        <taxon>Chordata</taxon>
        <taxon>Craniata</taxon>
        <taxon>Vertebrata</taxon>
        <taxon>Euteleostomi</taxon>
        <taxon>Actinopterygii</taxon>
        <taxon>Neopterygii</taxon>
        <taxon>Teleostei</taxon>
        <taxon>Neoteleostei</taxon>
        <taxon>Acanthomorphata</taxon>
        <taxon>Ovalentaria</taxon>
        <taxon>Pomacentridae</taxon>
        <taxon>Stegastes</taxon>
    </lineage>
</organism>
<dbReference type="SUPFAM" id="SSF50044">
    <property type="entry name" value="SH3-domain"/>
    <property type="match status" value="1"/>
</dbReference>
<dbReference type="InterPro" id="IPR036028">
    <property type="entry name" value="SH3-like_dom_sf"/>
</dbReference>
<evidence type="ECO:0000256" key="3">
    <source>
        <dbReference type="SAM" id="MobiDB-lite"/>
    </source>
</evidence>
<evidence type="ECO:0000313" key="5">
    <source>
        <dbReference type="Ensembl" id="ENSSPAP00000014382.1"/>
    </source>
</evidence>
<dbReference type="GeneTree" id="ENSGT00940000153560"/>
<dbReference type="GO" id="GO:0051017">
    <property type="term" value="P:actin filament bundle assembly"/>
    <property type="evidence" value="ECO:0007669"/>
    <property type="project" value="TreeGrafter"/>
</dbReference>
<feature type="domain" description="SH3" evidence="4">
    <location>
        <begin position="268"/>
        <end position="331"/>
    </location>
</feature>
<dbReference type="GO" id="GO:0005654">
    <property type="term" value="C:nucleoplasm"/>
    <property type="evidence" value="ECO:0007669"/>
    <property type="project" value="TreeGrafter"/>
</dbReference>
<dbReference type="GO" id="GO:0051764">
    <property type="term" value="P:actin crosslink formation"/>
    <property type="evidence" value="ECO:0007669"/>
    <property type="project" value="TreeGrafter"/>
</dbReference>
<dbReference type="Gene3D" id="2.30.30.40">
    <property type="entry name" value="SH3 Domains"/>
    <property type="match status" value="1"/>
</dbReference>
<dbReference type="PANTHER" id="PTHR14206:SF5">
    <property type="entry name" value="BRAIN-SPECIFIC ANGIOGENESIS INHIBITOR 1-ASSOCIATED PROTEIN 2-LIKE PROTEIN 2"/>
    <property type="match status" value="1"/>
</dbReference>
<dbReference type="Gene3D" id="1.20.1270.60">
    <property type="entry name" value="Arfaptin homology (AH) domain/BAR domain"/>
    <property type="match status" value="1"/>
</dbReference>
<name>A0A3B5ALH2_9TELE</name>
<dbReference type="SMART" id="SM00326">
    <property type="entry name" value="SH3"/>
    <property type="match status" value="1"/>
</dbReference>
<dbReference type="GO" id="GO:0030838">
    <property type="term" value="P:positive regulation of actin filament polymerization"/>
    <property type="evidence" value="ECO:0007669"/>
    <property type="project" value="TreeGrafter"/>
</dbReference>
<dbReference type="InterPro" id="IPR027681">
    <property type="entry name" value="IRSp53/IRTKS/Pinkbar"/>
</dbReference>
<dbReference type="PANTHER" id="PTHR14206">
    <property type="entry name" value="BRAIN-SPECIFIC ANGIOGENESIS INHIBITOR 1-ASSOCIATED PROTEIN 2"/>
    <property type="match status" value="1"/>
</dbReference>
<dbReference type="Pfam" id="PF14604">
    <property type="entry name" value="SH3_9"/>
    <property type="match status" value="1"/>
</dbReference>
<proteinExistence type="predicted"/>
<accession>A0A3B5ALH2</accession>
<dbReference type="Ensembl" id="ENSSPAT00000014624.1">
    <property type="protein sequence ID" value="ENSSPAP00000014382.1"/>
    <property type="gene ID" value="ENSSPAG00000010867.1"/>
</dbReference>
<dbReference type="SUPFAM" id="SSF103657">
    <property type="entry name" value="BAR/IMD domain-like"/>
    <property type="match status" value="1"/>
</dbReference>
<evidence type="ECO:0000256" key="1">
    <source>
        <dbReference type="ARBA" id="ARBA00022443"/>
    </source>
</evidence>
<dbReference type="GO" id="GO:0005829">
    <property type="term" value="C:cytosol"/>
    <property type="evidence" value="ECO:0007669"/>
    <property type="project" value="TreeGrafter"/>
</dbReference>
<dbReference type="PROSITE" id="PS50002">
    <property type="entry name" value="SH3"/>
    <property type="match status" value="1"/>
</dbReference>
<dbReference type="InterPro" id="IPR027267">
    <property type="entry name" value="AH/BAR_dom_sf"/>
</dbReference>